<evidence type="ECO:0000256" key="2">
    <source>
        <dbReference type="SAM" id="SignalP"/>
    </source>
</evidence>
<sequence>MQRLACVALVRRVSAASLVPAAAGQMSLRFSSQNYVNKVAKKKVEEGDDERWLEAELDENINTPEERYARSREIERLRKLVSEMDAKHAGHLQEAVRERKSQVDLLKKQVDDLQQKIELLSKRDKE</sequence>
<proteinExistence type="predicted"/>
<keyword evidence="1" id="KW-0175">Coiled coil</keyword>
<gene>
    <name evidence="3" type="ORF">ABL78_4763</name>
</gene>
<evidence type="ECO:0000256" key="1">
    <source>
        <dbReference type="SAM" id="Coils"/>
    </source>
</evidence>
<keyword evidence="2" id="KW-0732">Signal</keyword>
<organism evidence="3 4">
    <name type="scientific">Leptomonas seymouri</name>
    <dbReference type="NCBI Taxonomy" id="5684"/>
    <lineage>
        <taxon>Eukaryota</taxon>
        <taxon>Discoba</taxon>
        <taxon>Euglenozoa</taxon>
        <taxon>Kinetoplastea</taxon>
        <taxon>Metakinetoplastina</taxon>
        <taxon>Trypanosomatida</taxon>
        <taxon>Trypanosomatidae</taxon>
        <taxon>Leishmaniinae</taxon>
        <taxon>Leptomonas</taxon>
    </lineage>
</organism>
<dbReference type="OMA" id="YAHERQR"/>
<dbReference type="Proteomes" id="UP000038009">
    <property type="component" value="Unassembled WGS sequence"/>
</dbReference>
<dbReference type="OrthoDB" id="258258at2759"/>
<dbReference type="EMBL" id="LJSK01000144">
    <property type="protein sequence ID" value="KPI86174.1"/>
    <property type="molecule type" value="Genomic_DNA"/>
</dbReference>
<feature type="coiled-coil region" evidence="1">
    <location>
        <begin position="96"/>
        <end position="123"/>
    </location>
</feature>
<feature type="signal peptide" evidence="2">
    <location>
        <begin position="1"/>
        <end position="15"/>
    </location>
</feature>
<comment type="caution">
    <text evidence="3">The sequence shown here is derived from an EMBL/GenBank/DDBJ whole genome shotgun (WGS) entry which is preliminary data.</text>
</comment>
<protein>
    <submittedName>
        <fullName evidence="3">Uncharacterized protein</fullName>
    </submittedName>
</protein>
<dbReference type="AlphaFoldDB" id="A0A0N1HXR7"/>
<reference evidence="3 4" key="1">
    <citation type="journal article" date="2015" name="PLoS Pathog.">
        <title>Leptomonas seymouri: Adaptations to the Dixenous Life Cycle Analyzed by Genome Sequencing, Transcriptome Profiling and Co-infection with Leishmania donovani.</title>
        <authorList>
            <person name="Kraeva N."/>
            <person name="Butenko A."/>
            <person name="Hlavacova J."/>
            <person name="Kostygov A."/>
            <person name="Myskova J."/>
            <person name="Grybchuk D."/>
            <person name="Lestinova T."/>
            <person name="Votypka J."/>
            <person name="Volf P."/>
            <person name="Opperdoes F."/>
            <person name="Flegontov P."/>
            <person name="Lukes J."/>
            <person name="Yurchenko V."/>
        </authorList>
    </citation>
    <scope>NUCLEOTIDE SEQUENCE [LARGE SCALE GENOMIC DNA]</scope>
    <source>
        <strain evidence="3 4">ATCC 30220</strain>
    </source>
</reference>
<accession>A0A0N1HXR7</accession>
<name>A0A0N1HXR7_LEPSE</name>
<evidence type="ECO:0000313" key="3">
    <source>
        <dbReference type="EMBL" id="KPI86174.1"/>
    </source>
</evidence>
<evidence type="ECO:0000313" key="4">
    <source>
        <dbReference type="Proteomes" id="UP000038009"/>
    </source>
</evidence>
<keyword evidence="4" id="KW-1185">Reference proteome</keyword>
<dbReference type="VEuPathDB" id="TriTrypDB:Lsey_0144_0080"/>
<feature type="chain" id="PRO_5012678181" evidence="2">
    <location>
        <begin position="16"/>
        <end position="126"/>
    </location>
</feature>